<dbReference type="InterPro" id="IPR020803">
    <property type="entry name" value="MeTfrase_dom"/>
</dbReference>
<evidence type="ECO:0000256" key="2">
    <source>
        <dbReference type="ARBA" id="ARBA00022679"/>
    </source>
</evidence>
<evidence type="ECO:0000313" key="5">
    <source>
        <dbReference type="EMBL" id="SCG71145.1"/>
    </source>
</evidence>
<evidence type="ECO:0000256" key="1">
    <source>
        <dbReference type="ARBA" id="ARBA00022603"/>
    </source>
</evidence>
<dbReference type="Pfam" id="PF08241">
    <property type="entry name" value="Methyltransf_11"/>
    <property type="match status" value="1"/>
</dbReference>
<gene>
    <name evidence="5" type="ORF">GA0070560_1396</name>
</gene>
<organism evidence="5 6">
    <name type="scientific">Micromonospora halophytica</name>
    <dbReference type="NCBI Taxonomy" id="47864"/>
    <lineage>
        <taxon>Bacteria</taxon>
        <taxon>Bacillati</taxon>
        <taxon>Actinomycetota</taxon>
        <taxon>Actinomycetes</taxon>
        <taxon>Micromonosporales</taxon>
        <taxon>Micromonosporaceae</taxon>
        <taxon>Micromonospora</taxon>
    </lineage>
</organism>
<accession>A0A1C5JKR9</accession>
<evidence type="ECO:0000313" key="6">
    <source>
        <dbReference type="Proteomes" id="UP000199408"/>
    </source>
</evidence>
<dbReference type="GO" id="GO:0032259">
    <property type="term" value="P:methylation"/>
    <property type="evidence" value="ECO:0007669"/>
    <property type="project" value="UniProtKB-KW"/>
</dbReference>
<keyword evidence="2 5" id="KW-0808">Transferase</keyword>
<dbReference type="STRING" id="47864.GA0070560_1396"/>
<dbReference type="CDD" id="cd02440">
    <property type="entry name" value="AdoMet_MTases"/>
    <property type="match status" value="1"/>
</dbReference>
<dbReference type="GO" id="GO:0008757">
    <property type="term" value="F:S-adenosylmethionine-dependent methyltransferase activity"/>
    <property type="evidence" value="ECO:0007669"/>
    <property type="project" value="InterPro"/>
</dbReference>
<keyword evidence="1 5" id="KW-0489">Methyltransferase</keyword>
<name>A0A1C5JKR9_9ACTN</name>
<dbReference type="SMART" id="SM00828">
    <property type="entry name" value="PKS_MT"/>
    <property type="match status" value="1"/>
</dbReference>
<evidence type="ECO:0000259" key="4">
    <source>
        <dbReference type="SMART" id="SM00828"/>
    </source>
</evidence>
<dbReference type="SUPFAM" id="SSF53335">
    <property type="entry name" value="S-adenosyl-L-methionine-dependent methyltransferases"/>
    <property type="match status" value="1"/>
</dbReference>
<dbReference type="PANTHER" id="PTHR44068">
    <property type="entry name" value="ZGC:194242"/>
    <property type="match status" value="1"/>
</dbReference>
<dbReference type="Gene3D" id="3.40.50.150">
    <property type="entry name" value="Vaccinia Virus protein VP39"/>
    <property type="match status" value="1"/>
</dbReference>
<dbReference type="EMBL" id="FMDN01000039">
    <property type="protein sequence ID" value="SCG71145.1"/>
    <property type="molecule type" value="Genomic_DNA"/>
</dbReference>
<keyword evidence="3" id="KW-0949">S-adenosyl-L-methionine</keyword>
<proteinExistence type="predicted"/>
<dbReference type="InterPro" id="IPR029063">
    <property type="entry name" value="SAM-dependent_MTases_sf"/>
</dbReference>
<dbReference type="InterPro" id="IPR013216">
    <property type="entry name" value="Methyltransf_11"/>
</dbReference>
<evidence type="ECO:0000256" key="3">
    <source>
        <dbReference type="ARBA" id="ARBA00022691"/>
    </source>
</evidence>
<dbReference type="InterPro" id="IPR050447">
    <property type="entry name" value="Erg6_SMT_methyltransf"/>
</dbReference>
<protein>
    <submittedName>
        <fullName evidence="5">Methyltransferase domain-containing protein</fullName>
    </submittedName>
</protein>
<sequence>MVDPDRDDLAVIDYYDIVGPVMQKLWDDNFHFGYWDGPDDTSTVAVATDRFTDLVVDRLAAAPGDRVLDLGCGIGKPALRLARAAEVEVVGITISRDQVEQANDRARREGLAGRVSFQVADGTAMPFPDDSFDAVLAFESILHMDRGRALREVGRVLRPGGRLVATDLVERAAPDQVTPPANATFTPLPSLARYPDLLAESGLEPVELLDLTANTVHLSLARMMSASAEDQAAFAATMDPAQQQAVAAANMPLTAAVDLGCVLVVATATASGARS</sequence>
<dbReference type="PANTHER" id="PTHR44068:SF11">
    <property type="entry name" value="GERANYL DIPHOSPHATE 2-C-METHYLTRANSFERASE"/>
    <property type="match status" value="1"/>
</dbReference>
<reference evidence="6" key="1">
    <citation type="submission" date="2016-06" db="EMBL/GenBank/DDBJ databases">
        <authorList>
            <person name="Varghese N."/>
        </authorList>
    </citation>
    <scope>NUCLEOTIDE SEQUENCE [LARGE SCALE GENOMIC DNA]</scope>
    <source>
        <strain evidence="6">DSM 43171</strain>
    </source>
</reference>
<dbReference type="AlphaFoldDB" id="A0A1C5JKR9"/>
<dbReference type="Proteomes" id="UP000199408">
    <property type="component" value="Unassembled WGS sequence"/>
</dbReference>
<feature type="domain" description="Polyketide synthase-like methyltransferase" evidence="4">
    <location>
        <begin position="60"/>
        <end position="256"/>
    </location>
</feature>
<keyword evidence="6" id="KW-1185">Reference proteome</keyword>